<evidence type="ECO:0008006" key="5">
    <source>
        <dbReference type="Google" id="ProtNLM"/>
    </source>
</evidence>
<dbReference type="PANTHER" id="PTHR45947">
    <property type="entry name" value="SULFOQUINOVOSYL TRANSFERASE SQD2"/>
    <property type="match status" value="1"/>
</dbReference>
<dbReference type="Proteomes" id="UP000231263">
    <property type="component" value="Unassembled WGS sequence"/>
</dbReference>
<feature type="domain" description="Glycosyltransferase subfamily 4-like N-terminal" evidence="2">
    <location>
        <begin position="16"/>
        <end position="210"/>
    </location>
</feature>
<dbReference type="SUPFAM" id="SSF53756">
    <property type="entry name" value="UDP-Glycosyltransferase/glycogen phosphorylase"/>
    <property type="match status" value="1"/>
</dbReference>
<evidence type="ECO:0000259" key="2">
    <source>
        <dbReference type="Pfam" id="PF13439"/>
    </source>
</evidence>
<dbReference type="InterPro" id="IPR050194">
    <property type="entry name" value="Glycosyltransferase_grp1"/>
</dbReference>
<dbReference type="Gene3D" id="3.40.50.2000">
    <property type="entry name" value="Glycogen Phosphorylase B"/>
    <property type="match status" value="2"/>
</dbReference>
<dbReference type="Pfam" id="PF13439">
    <property type="entry name" value="Glyco_transf_4"/>
    <property type="match status" value="1"/>
</dbReference>
<evidence type="ECO:0000259" key="1">
    <source>
        <dbReference type="Pfam" id="PF00534"/>
    </source>
</evidence>
<reference evidence="4" key="1">
    <citation type="submission" date="2017-09" db="EMBL/GenBank/DDBJ databases">
        <title>Depth-based differentiation of microbial function through sediment-hosted aquifers and enrichment of novel symbionts in the deep terrestrial subsurface.</title>
        <authorList>
            <person name="Probst A.J."/>
            <person name="Ladd B."/>
            <person name="Jarett J.K."/>
            <person name="Geller-Mcgrath D.E."/>
            <person name="Sieber C.M.K."/>
            <person name="Emerson J.B."/>
            <person name="Anantharaman K."/>
            <person name="Thomas B.C."/>
            <person name="Malmstrom R."/>
            <person name="Stieglmeier M."/>
            <person name="Klingl A."/>
            <person name="Woyke T."/>
            <person name="Ryan C.M."/>
            <person name="Banfield J.F."/>
        </authorList>
    </citation>
    <scope>NUCLEOTIDE SEQUENCE [LARGE SCALE GENOMIC DNA]</scope>
</reference>
<evidence type="ECO:0000313" key="3">
    <source>
        <dbReference type="EMBL" id="PJA45737.1"/>
    </source>
</evidence>
<dbReference type="InterPro" id="IPR028098">
    <property type="entry name" value="Glyco_trans_4-like_N"/>
</dbReference>
<comment type="caution">
    <text evidence="3">The sequence shown here is derived from an EMBL/GenBank/DDBJ whole genome shotgun (WGS) entry which is preliminary data.</text>
</comment>
<accession>A0A2M7XCY2</accession>
<feature type="domain" description="Glycosyl transferase family 1" evidence="1">
    <location>
        <begin position="225"/>
        <end position="373"/>
    </location>
</feature>
<protein>
    <recommendedName>
        <fullName evidence="5">Glycosyltransferase</fullName>
    </recommendedName>
</protein>
<dbReference type="AlphaFoldDB" id="A0A2M7XCY2"/>
<organism evidence="3 4">
    <name type="scientific">Candidatus Uhrbacteria bacterium CG_4_9_14_3_um_filter_41_35</name>
    <dbReference type="NCBI Taxonomy" id="1975034"/>
    <lineage>
        <taxon>Bacteria</taxon>
        <taxon>Candidatus Uhriibacteriota</taxon>
    </lineage>
</organism>
<evidence type="ECO:0000313" key="4">
    <source>
        <dbReference type="Proteomes" id="UP000231263"/>
    </source>
</evidence>
<name>A0A2M7XCY2_9BACT</name>
<dbReference type="GO" id="GO:0016757">
    <property type="term" value="F:glycosyltransferase activity"/>
    <property type="evidence" value="ECO:0007669"/>
    <property type="project" value="InterPro"/>
</dbReference>
<dbReference type="EMBL" id="PFWT01000026">
    <property type="protein sequence ID" value="PJA45737.1"/>
    <property type="molecule type" value="Genomic_DNA"/>
</dbReference>
<dbReference type="PANTHER" id="PTHR45947:SF3">
    <property type="entry name" value="SULFOQUINOVOSYL TRANSFERASE SQD2"/>
    <property type="match status" value="1"/>
</dbReference>
<dbReference type="InterPro" id="IPR001296">
    <property type="entry name" value="Glyco_trans_1"/>
</dbReference>
<sequence length="401" mass="45785">MKIGIVSNLYPPYVRGGAEYVVVRTVEKLIEQGEDIFVITSCPKERALGLECFRNASERIYYFFPKNLYYLLDDYKHYVPVRLLWHIIDGFSRYGAKNTTEVLKKENPDVVFTHNLKGIGLRIPLAIQKFGTPHIHVVHDLQLIYPSGLLFIGQEKKSILVRPIYSAYQKVCSYLMGQPDLVIFPSEYLRKTYLEKGFFKHSRIRVMQNPAPDNIRSARIYRENKALNLLFIGQLEYHKGIQFLIEAFKKLDIKANLIIAGEGTLRNYVELEAEKNKNITYLGYIAVEQMMECFGAADALVVPSLCYENSPTVIYEALAAGVPVVASEIGGVGELVENGRNGFLFKPEDETDFLRAVHDVVTSRQKFIETQDDIRKTVEPFALDKYAKDLVKHAEDVIAQK</sequence>
<gene>
    <name evidence="3" type="ORF">CO173_04775</name>
</gene>
<dbReference type="Pfam" id="PF00534">
    <property type="entry name" value="Glycos_transf_1"/>
    <property type="match status" value="1"/>
</dbReference>
<proteinExistence type="predicted"/>